<dbReference type="PANTHER" id="PTHR43201">
    <property type="entry name" value="ACYL-COA SYNTHETASE"/>
    <property type="match status" value="1"/>
</dbReference>
<dbReference type="RefSeq" id="WP_188467373.1">
    <property type="nucleotide sequence ID" value="NZ_BAABHU010000017.1"/>
</dbReference>
<gene>
    <name evidence="3" type="ORF">GCM10011506_42710</name>
</gene>
<proteinExistence type="inferred from homology"/>
<evidence type="ECO:0000313" key="4">
    <source>
        <dbReference type="Proteomes" id="UP000636010"/>
    </source>
</evidence>
<dbReference type="Gene3D" id="3.40.50.12780">
    <property type="entry name" value="N-terminal domain of ligase-like"/>
    <property type="match status" value="1"/>
</dbReference>
<dbReference type="EMBL" id="BMEC01000017">
    <property type="protein sequence ID" value="GGC52505.1"/>
    <property type="molecule type" value="Genomic_DNA"/>
</dbReference>
<dbReference type="GO" id="GO:0016874">
    <property type="term" value="F:ligase activity"/>
    <property type="evidence" value="ECO:0007669"/>
    <property type="project" value="UniProtKB-KW"/>
</dbReference>
<comment type="similarity">
    <text evidence="1">Belongs to the ATP-dependent AMP-binding enzyme family.</text>
</comment>
<feature type="domain" description="AMP-dependent synthetase/ligase" evidence="2">
    <location>
        <begin position="54"/>
        <end position="208"/>
    </location>
</feature>
<keyword evidence="3" id="KW-0436">Ligase</keyword>
<name>A0ABQ1N413_9BACT</name>
<dbReference type="InterPro" id="IPR045851">
    <property type="entry name" value="AMP-bd_C_sf"/>
</dbReference>
<dbReference type="PANTHER" id="PTHR43201:SF8">
    <property type="entry name" value="ACYL-COA SYNTHETASE FAMILY MEMBER 3"/>
    <property type="match status" value="1"/>
</dbReference>
<dbReference type="Gene3D" id="3.30.300.30">
    <property type="match status" value="1"/>
</dbReference>
<accession>A0ABQ1N413</accession>
<dbReference type="InterPro" id="IPR000873">
    <property type="entry name" value="AMP-dep_synth/lig_dom"/>
</dbReference>
<evidence type="ECO:0000256" key="1">
    <source>
        <dbReference type="ARBA" id="ARBA00006432"/>
    </source>
</evidence>
<dbReference type="Pfam" id="PF00501">
    <property type="entry name" value="AMP-binding"/>
    <property type="match status" value="1"/>
</dbReference>
<dbReference type="SUPFAM" id="SSF56801">
    <property type="entry name" value="Acetyl-CoA synthetase-like"/>
    <property type="match status" value="1"/>
</dbReference>
<evidence type="ECO:0000313" key="3">
    <source>
        <dbReference type="EMBL" id="GGC52505.1"/>
    </source>
</evidence>
<dbReference type="InterPro" id="IPR042099">
    <property type="entry name" value="ANL_N_sf"/>
</dbReference>
<keyword evidence="4" id="KW-1185">Reference proteome</keyword>
<protein>
    <submittedName>
        <fullName evidence="3">O-succinylbenzoic acid--CoA ligase</fullName>
    </submittedName>
</protein>
<comment type="caution">
    <text evidence="3">The sequence shown here is derived from an EMBL/GenBank/DDBJ whole genome shotgun (WGS) entry which is preliminary data.</text>
</comment>
<evidence type="ECO:0000259" key="2">
    <source>
        <dbReference type="Pfam" id="PF00501"/>
    </source>
</evidence>
<organism evidence="3 4">
    <name type="scientific">Marivirga lumbricoides</name>
    <dbReference type="NCBI Taxonomy" id="1046115"/>
    <lineage>
        <taxon>Bacteria</taxon>
        <taxon>Pseudomonadati</taxon>
        <taxon>Bacteroidota</taxon>
        <taxon>Cytophagia</taxon>
        <taxon>Cytophagales</taxon>
        <taxon>Marivirgaceae</taxon>
        <taxon>Marivirga</taxon>
    </lineage>
</organism>
<reference evidence="4" key="1">
    <citation type="journal article" date="2019" name="Int. J. Syst. Evol. Microbiol.">
        <title>The Global Catalogue of Microorganisms (GCM) 10K type strain sequencing project: providing services to taxonomists for standard genome sequencing and annotation.</title>
        <authorList>
            <consortium name="The Broad Institute Genomics Platform"/>
            <consortium name="The Broad Institute Genome Sequencing Center for Infectious Disease"/>
            <person name="Wu L."/>
            <person name="Ma J."/>
        </authorList>
    </citation>
    <scope>NUCLEOTIDE SEQUENCE [LARGE SCALE GENOMIC DNA]</scope>
    <source>
        <strain evidence="4">CGMCC 1.10832</strain>
    </source>
</reference>
<sequence length="374" mass="41814">MTHIDLQHWIKFEERKLAVSAIQDLAKLPLINNTEELVFELANKWLNGEEEFSQHSSGSTGKPKEIKIKRAQMEASAKATLQTLALNAGDTALLSISPKYIGGKMMVVRALLGSLNLIIGEVSGNPLKDISNEEKIDFFSFVPYQIDQIINHFPEGINLLNQSKAIILGGAPVSDALAHQIKEHINAPVYSTYGMTETVSHIALKHINANAEAHFKVLQNVMISTDERDCLVIEAEAITGIPQLVTNDIVKLYNKEEFEWLGRYDFVINSGGIKIHPEQVEKTLSEVFKQINSNNAFFVFGQPDSKFGSRLCLAIEGKVEEESIRPKFKENLAPYHQPKEIYFIPEFSYTGSGKINRNETLMNAGIDFTKQKPA</sequence>
<dbReference type="Proteomes" id="UP000636010">
    <property type="component" value="Unassembled WGS sequence"/>
</dbReference>